<dbReference type="EMBL" id="JGYP01000001">
    <property type="protein sequence ID" value="KFI46957.1"/>
    <property type="molecule type" value="Genomic_DNA"/>
</dbReference>
<dbReference type="SUPFAM" id="SSF46785">
    <property type="entry name" value="Winged helix' DNA-binding domain"/>
    <property type="match status" value="1"/>
</dbReference>
<evidence type="ECO:0000256" key="1">
    <source>
        <dbReference type="ARBA" id="ARBA00006479"/>
    </source>
</evidence>
<dbReference type="AlphaFoldDB" id="A0A086ZKA7"/>
<dbReference type="OrthoDB" id="9810372at2"/>
<comment type="similarity">
    <text evidence="1">Belongs to the ROK (NagC/XylR) family.</text>
</comment>
<evidence type="ECO:0000313" key="3">
    <source>
        <dbReference type="Proteomes" id="UP000029096"/>
    </source>
</evidence>
<dbReference type="PANTHER" id="PTHR18964">
    <property type="entry name" value="ROK (REPRESSOR, ORF, KINASE) FAMILY"/>
    <property type="match status" value="1"/>
</dbReference>
<dbReference type="EC" id="2.7.1.2" evidence="2"/>
<dbReference type="PROSITE" id="PS01125">
    <property type="entry name" value="ROK"/>
    <property type="match status" value="1"/>
</dbReference>
<accession>A0A086ZKA7</accession>
<dbReference type="InterPro" id="IPR036390">
    <property type="entry name" value="WH_DNA-bd_sf"/>
</dbReference>
<organism evidence="2 3">
    <name type="scientific">Bifidobacterium bohemicum DSM 22767</name>
    <dbReference type="NCBI Taxonomy" id="1437606"/>
    <lineage>
        <taxon>Bacteria</taxon>
        <taxon>Bacillati</taxon>
        <taxon>Actinomycetota</taxon>
        <taxon>Actinomycetes</taxon>
        <taxon>Bifidobacteriales</taxon>
        <taxon>Bifidobacteriaceae</taxon>
        <taxon>Bifidobacterium</taxon>
    </lineage>
</organism>
<dbReference type="InterPro" id="IPR049874">
    <property type="entry name" value="ROK_cs"/>
</dbReference>
<dbReference type="Gene3D" id="1.10.10.10">
    <property type="entry name" value="Winged helix-like DNA-binding domain superfamily/Winged helix DNA-binding domain"/>
    <property type="match status" value="1"/>
</dbReference>
<gene>
    <name evidence="2" type="ORF">BBOH_0431</name>
</gene>
<dbReference type="SUPFAM" id="SSF53067">
    <property type="entry name" value="Actin-like ATPase domain"/>
    <property type="match status" value="1"/>
</dbReference>
<dbReference type="STRING" id="1437606.BBOH_0431"/>
<sequence>MVDDKLRWFDKGGRRIDRTTNDLLSAASPTDVRIRNRTAVLRAMYSGRKRSRSELASITGLSKVSTSDVVADLMDEGYLTEGGYKSSARPGKPALMLEFNPSAASVIAVDLSETNEIVGAVVDLDGRILCRERRELPSGRGLSIDQVIGLCRVLVESNRSPLLGIGVATPGFVDEHGVVLDAPNLGWKNVDIVGLLERHFGCGVSVANDADCAVFAERCFANGSPSMMYVQIAKGVGAGLLVADQVVHGVDNTAGEIGHVVVDPEGLPCLCGKRGCLETLIAVPSLERQMSEHPEKRCEIITHAGHVLGNALAMVVAMTGVTDVVVSGPENLVDSSFRQATERCINDLVHSRFIDVVKVRDSRFQGDTALLGAVATVLRRRLNLL</sequence>
<dbReference type="Pfam" id="PF00480">
    <property type="entry name" value="ROK"/>
    <property type="match status" value="1"/>
</dbReference>
<comment type="caution">
    <text evidence="2">The sequence shown here is derived from an EMBL/GenBank/DDBJ whole genome shotgun (WGS) entry which is preliminary data.</text>
</comment>
<dbReference type="InterPro" id="IPR000600">
    <property type="entry name" value="ROK"/>
</dbReference>
<dbReference type="Proteomes" id="UP000029096">
    <property type="component" value="Unassembled WGS sequence"/>
</dbReference>
<dbReference type="RefSeq" id="WP_052118116.1">
    <property type="nucleotide sequence ID" value="NZ_JDUS01000001.1"/>
</dbReference>
<evidence type="ECO:0000313" key="2">
    <source>
        <dbReference type="EMBL" id="KFI46957.1"/>
    </source>
</evidence>
<dbReference type="InterPro" id="IPR043129">
    <property type="entry name" value="ATPase_NBD"/>
</dbReference>
<reference evidence="2 3" key="1">
    <citation type="submission" date="2014-03" db="EMBL/GenBank/DDBJ databases">
        <title>Genomics of Bifidobacteria.</title>
        <authorList>
            <person name="Ventura M."/>
            <person name="Milani C."/>
            <person name="Lugli G.A."/>
        </authorList>
    </citation>
    <scope>NUCLEOTIDE SEQUENCE [LARGE SCALE GENOMIC DNA]</scope>
    <source>
        <strain evidence="2 3">DSM 22767</strain>
    </source>
</reference>
<dbReference type="PANTHER" id="PTHR18964:SF149">
    <property type="entry name" value="BIFUNCTIONAL UDP-N-ACETYLGLUCOSAMINE 2-EPIMERASE_N-ACETYLMANNOSAMINE KINASE"/>
    <property type="match status" value="1"/>
</dbReference>
<proteinExistence type="inferred from homology"/>
<keyword evidence="2" id="KW-0808">Transferase</keyword>
<keyword evidence="3" id="KW-1185">Reference proteome</keyword>
<dbReference type="eggNOG" id="COG1940">
    <property type="taxonomic scope" value="Bacteria"/>
</dbReference>
<dbReference type="InterPro" id="IPR036388">
    <property type="entry name" value="WH-like_DNA-bd_sf"/>
</dbReference>
<dbReference type="GO" id="GO:0004340">
    <property type="term" value="F:glucokinase activity"/>
    <property type="evidence" value="ECO:0007669"/>
    <property type="project" value="UniProtKB-EC"/>
</dbReference>
<name>A0A086ZKA7_9BIFI</name>
<protein>
    <submittedName>
        <fullName evidence="2">ROK family transcriptional regulator</fullName>
        <ecNumber evidence="2">2.7.1.2</ecNumber>
    </submittedName>
</protein>
<dbReference type="Gene3D" id="3.30.420.40">
    <property type="match status" value="2"/>
</dbReference>